<dbReference type="InterPro" id="IPR036397">
    <property type="entry name" value="RNaseH_sf"/>
</dbReference>
<dbReference type="PANTHER" id="PTHR47326">
    <property type="entry name" value="TRANSPOSABLE ELEMENT TC3 TRANSPOSASE-LIKE PROTEIN"/>
    <property type="match status" value="1"/>
</dbReference>
<accession>A0A1Y1N3M5</accession>
<dbReference type="GO" id="GO:0005634">
    <property type="term" value="C:nucleus"/>
    <property type="evidence" value="ECO:0007669"/>
    <property type="project" value="UniProtKB-SubCell"/>
</dbReference>
<organism evidence="3">
    <name type="scientific">Photinus pyralis</name>
    <name type="common">Common eastern firefly</name>
    <name type="synonym">Lampyris pyralis</name>
    <dbReference type="NCBI Taxonomy" id="7054"/>
    <lineage>
        <taxon>Eukaryota</taxon>
        <taxon>Metazoa</taxon>
        <taxon>Ecdysozoa</taxon>
        <taxon>Arthropoda</taxon>
        <taxon>Hexapoda</taxon>
        <taxon>Insecta</taxon>
        <taxon>Pterygota</taxon>
        <taxon>Neoptera</taxon>
        <taxon>Endopterygota</taxon>
        <taxon>Coleoptera</taxon>
        <taxon>Polyphaga</taxon>
        <taxon>Elateriformia</taxon>
        <taxon>Elateroidea</taxon>
        <taxon>Lampyridae</taxon>
        <taxon>Lampyrinae</taxon>
        <taxon>Photinus</taxon>
    </lineage>
</organism>
<evidence type="ECO:0000256" key="1">
    <source>
        <dbReference type="ARBA" id="ARBA00004123"/>
    </source>
</evidence>
<name>A0A1Y1N3M5_PHOPY</name>
<dbReference type="EMBL" id="GEZM01017060">
    <property type="protein sequence ID" value="JAV90936.1"/>
    <property type="molecule type" value="Transcribed_RNA"/>
</dbReference>
<dbReference type="PANTHER" id="PTHR47326:SF1">
    <property type="entry name" value="HTH PSQ-TYPE DOMAIN-CONTAINING PROTEIN"/>
    <property type="match status" value="1"/>
</dbReference>
<reference evidence="3" key="1">
    <citation type="journal article" date="2016" name="Sci. Rep.">
        <title>Molecular characterization of firefly nuptial gifts: a multi-omics approach sheds light on postcopulatory sexual selection.</title>
        <authorList>
            <person name="Al-Wathiqui N."/>
            <person name="Fallon T.R."/>
            <person name="South A."/>
            <person name="Weng J.K."/>
            <person name="Lewis S.M."/>
        </authorList>
    </citation>
    <scope>NUCLEOTIDE SEQUENCE</scope>
</reference>
<dbReference type="InterPro" id="IPR009057">
    <property type="entry name" value="Homeodomain-like_sf"/>
</dbReference>
<sequence length="362" mass="41468">MPWSGEQRAFIIETFFKNGESVTATLRAFRTRYSLSSSASVPDRKTILSWVQKFRATGSALNSKKKGPAVTVRTPENIARVRASIEQSPTRSARKHASALQISARTVRRILHTDLNLHPYKIMVAQELSPTDWGRRVECCEAILQQVPPTAVLWTSDEAHFHLSGCVNKQNCRYWAAENPRELHQRPLHSPKVTVWCALSSVGIIGPYFFEEGGVTITVNSDRYCDMLENFLRPKIEEFGEEHERESFWFQQDGATAHTARRSRAILQEMFPGQVVSLHEPIQWPPRSPDLSPCDFYLWGYLKAEVFKHRPRTLEDLKTAIEGEIAQITSTTLEKVMRNFHERLNICIARQGHHLDDIIFKT</sequence>
<dbReference type="Gene3D" id="3.30.420.10">
    <property type="entry name" value="Ribonuclease H-like superfamily/Ribonuclease H"/>
    <property type="match status" value="1"/>
</dbReference>
<protein>
    <recommendedName>
        <fullName evidence="2">DUF4817 domain-containing protein</fullName>
    </recommendedName>
</protein>
<evidence type="ECO:0000259" key="2">
    <source>
        <dbReference type="Pfam" id="PF16087"/>
    </source>
</evidence>
<dbReference type="SUPFAM" id="SSF46689">
    <property type="entry name" value="Homeodomain-like"/>
    <property type="match status" value="1"/>
</dbReference>
<dbReference type="GO" id="GO:0003676">
    <property type="term" value="F:nucleic acid binding"/>
    <property type="evidence" value="ECO:0007669"/>
    <property type="project" value="InterPro"/>
</dbReference>
<dbReference type="Pfam" id="PF16087">
    <property type="entry name" value="DUF4817"/>
    <property type="match status" value="1"/>
</dbReference>
<dbReference type="AlphaFoldDB" id="A0A1Y1N3M5"/>
<evidence type="ECO:0000313" key="3">
    <source>
        <dbReference type="EMBL" id="JAV90936.1"/>
    </source>
</evidence>
<comment type="subcellular location">
    <subcellularLocation>
        <location evidence="1">Nucleus</location>
    </subcellularLocation>
</comment>
<proteinExistence type="predicted"/>
<dbReference type="InterPro" id="IPR032135">
    <property type="entry name" value="DUF4817"/>
</dbReference>
<feature type="domain" description="DUF4817" evidence="2">
    <location>
        <begin position="4"/>
        <end position="59"/>
    </location>
</feature>